<name>A0ABW9JCY3_9SPHI</name>
<dbReference type="InterPro" id="IPR012373">
    <property type="entry name" value="Ferrdict_sens_TM"/>
</dbReference>
<feature type="domain" description="Protein FecR C-terminal" evidence="3">
    <location>
        <begin position="283"/>
        <end position="343"/>
    </location>
</feature>
<keyword evidence="1" id="KW-0472">Membrane</keyword>
<gene>
    <name evidence="4" type="ORF">E6A44_019430</name>
</gene>
<dbReference type="Proteomes" id="UP001517247">
    <property type="component" value="Unassembled WGS sequence"/>
</dbReference>
<evidence type="ECO:0000313" key="5">
    <source>
        <dbReference type="Proteomes" id="UP001517247"/>
    </source>
</evidence>
<dbReference type="Gene3D" id="2.60.120.1440">
    <property type="match status" value="1"/>
</dbReference>
<keyword evidence="1" id="KW-1133">Transmembrane helix</keyword>
<evidence type="ECO:0000259" key="3">
    <source>
        <dbReference type="Pfam" id="PF16344"/>
    </source>
</evidence>
<organism evidence="4 5">
    <name type="scientific">Pedobacter ureilyticus</name>
    <dbReference type="NCBI Taxonomy" id="1393051"/>
    <lineage>
        <taxon>Bacteria</taxon>
        <taxon>Pseudomonadati</taxon>
        <taxon>Bacteroidota</taxon>
        <taxon>Sphingobacteriia</taxon>
        <taxon>Sphingobacteriales</taxon>
        <taxon>Sphingobacteriaceae</taxon>
        <taxon>Pedobacter</taxon>
    </lineage>
</organism>
<sequence length="355" mass="40578">MNDYTNYEVNDFIYDDFFITWVRERTPESIDFWDEWLLTHPEQRKDITIAFNIVSAITVNQPKSKLSNEEIASMSAEIALRTSEQQSKPKLKIYQQSWSKIAAILILFISAALWVYIVKNETTTGTYQQISIKKNLNQAENNSNKPKIVRLSDGSLAILQPGSRLTFPKAFNDKQRTVQLSGEAFFEIAHDKNKPFLVQTKEITTKVLGTSFSVEAFDDDEYAKVSVTTGKVSVSMNKDPHQQKSVFLLPNEELTFQHHNTSFKKKQLHSPLPLSTPVIEKTFSFHNAPLAEIIEKLEMAYGVEIQYDKLLYGNMKLTASLSDRPLDEKVKLICKAINADCSFPDGMIIIEKEHR</sequence>
<dbReference type="Pfam" id="PF16344">
    <property type="entry name" value="FecR_C"/>
    <property type="match status" value="1"/>
</dbReference>
<dbReference type="Gene3D" id="3.55.50.30">
    <property type="match status" value="1"/>
</dbReference>
<dbReference type="EMBL" id="SSHJ02000010">
    <property type="protein sequence ID" value="MFN0257765.1"/>
    <property type="molecule type" value="Genomic_DNA"/>
</dbReference>
<protein>
    <submittedName>
        <fullName evidence="4">FecR family protein</fullName>
    </submittedName>
</protein>
<evidence type="ECO:0000313" key="4">
    <source>
        <dbReference type="EMBL" id="MFN0257765.1"/>
    </source>
</evidence>
<dbReference type="PIRSF" id="PIRSF018266">
    <property type="entry name" value="FecR"/>
    <property type="match status" value="1"/>
</dbReference>
<keyword evidence="5" id="KW-1185">Reference proteome</keyword>
<dbReference type="Pfam" id="PF04773">
    <property type="entry name" value="FecR"/>
    <property type="match status" value="1"/>
</dbReference>
<comment type="caution">
    <text evidence="4">The sequence shown here is derived from an EMBL/GenBank/DDBJ whole genome shotgun (WGS) entry which is preliminary data.</text>
</comment>
<accession>A0ABW9JCY3</accession>
<proteinExistence type="predicted"/>
<feature type="domain" description="FecR protein" evidence="2">
    <location>
        <begin position="149"/>
        <end position="232"/>
    </location>
</feature>
<dbReference type="RefSeq" id="WP_138724843.1">
    <property type="nucleotide sequence ID" value="NZ_SSHJ02000010.1"/>
</dbReference>
<dbReference type="PANTHER" id="PTHR30273">
    <property type="entry name" value="PERIPLASMIC SIGNAL SENSOR AND SIGMA FACTOR ACTIVATOR FECR-RELATED"/>
    <property type="match status" value="1"/>
</dbReference>
<reference evidence="4 5" key="1">
    <citation type="submission" date="2024-12" db="EMBL/GenBank/DDBJ databases">
        <authorList>
            <person name="Hu S."/>
        </authorList>
    </citation>
    <scope>NUCLEOTIDE SEQUENCE [LARGE SCALE GENOMIC DNA]</scope>
    <source>
        <strain evidence="4 5">THG-T11</strain>
    </source>
</reference>
<evidence type="ECO:0000259" key="2">
    <source>
        <dbReference type="Pfam" id="PF04773"/>
    </source>
</evidence>
<evidence type="ECO:0000256" key="1">
    <source>
        <dbReference type="SAM" id="Phobius"/>
    </source>
</evidence>
<dbReference type="PANTHER" id="PTHR30273:SF2">
    <property type="entry name" value="PROTEIN FECR"/>
    <property type="match status" value="1"/>
</dbReference>
<dbReference type="InterPro" id="IPR006860">
    <property type="entry name" value="FecR"/>
</dbReference>
<dbReference type="InterPro" id="IPR032508">
    <property type="entry name" value="FecR_C"/>
</dbReference>
<feature type="transmembrane region" description="Helical" evidence="1">
    <location>
        <begin position="98"/>
        <end position="117"/>
    </location>
</feature>
<keyword evidence="1" id="KW-0812">Transmembrane</keyword>